<proteinExistence type="predicted"/>
<dbReference type="AlphaFoldDB" id="A0A9W8R9H9"/>
<dbReference type="Proteomes" id="UP001152087">
    <property type="component" value="Unassembled WGS sequence"/>
</dbReference>
<name>A0A9W8R9H9_9HYPO</name>
<keyword evidence="1" id="KW-0732">Signal</keyword>
<feature type="chain" id="PRO_5040959115" evidence="1">
    <location>
        <begin position="17"/>
        <end position="67"/>
    </location>
</feature>
<comment type="caution">
    <text evidence="2">The sequence shown here is derived from an EMBL/GenBank/DDBJ whole genome shotgun (WGS) entry which is preliminary data.</text>
</comment>
<gene>
    <name evidence="2" type="ORF">NW755_006056</name>
</gene>
<sequence length="67" mass="7086">MVNVIGILGAVASVFTILDSVFNNVPKGRNSLVSVRAALDKKDGSGTMGGKIGLIRTWNNNRDKLGE</sequence>
<protein>
    <submittedName>
        <fullName evidence="2">Uncharacterized protein</fullName>
    </submittedName>
</protein>
<dbReference type="EMBL" id="JAOQAV010000013">
    <property type="protein sequence ID" value="KAJ4189237.1"/>
    <property type="molecule type" value="Genomic_DNA"/>
</dbReference>
<feature type="signal peptide" evidence="1">
    <location>
        <begin position="1"/>
        <end position="16"/>
    </location>
</feature>
<accession>A0A9W8R9H9</accession>
<keyword evidence="3" id="KW-1185">Reference proteome</keyword>
<reference evidence="2" key="1">
    <citation type="submission" date="2022-09" db="EMBL/GenBank/DDBJ databases">
        <title>Fusarium specimens isolated from Avocado Roots.</title>
        <authorList>
            <person name="Stajich J."/>
            <person name="Roper C."/>
            <person name="Heimlech-Rivalta G."/>
        </authorList>
    </citation>
    <scope>NUCLEOTIDE SEQUENCE</scope>
    <source>
        <strain evidence="2">A02</strain>
    </source>
</reference>
<evidence type="ECO:0000313" key="2">
    <source>
        <dbReference type="EMBL" id="KAJ4189237.1"/>
    </source>
</evidence>
<evidence type="ECO:0000313" key="3">
    <source>
        <dbReference type="Proteomes" id="UP001152087"/>
    </source>
</evidence>
<organism evidence="2 3">
    <name type="scientific">Fusarium falciforme</name>
    <dbReference type="NCBI Taxonomy" id="195108"/>
    <lineage>
        <taxon>Eukaryota</taxon>
        <taxon>Fungi</taxon>
        <taxon>Dikarya</taxon>
        <taxon>Ascomycota</taxon>
        <taxon>Pezizomycotina</taxon>
        <taxon>Sordariomycetes</taxon>
        <taxon>Hypocreomycetidae</taxon>
        <taxon>Hypocreales</taxon>
        <taxon>Nectriaceae</taxon>
        <taxon>Fusarium</taxon>
        <taxon>Fusarium solani species complex</taxon>
    </lineage>
</organism>
<evidence type="ECO:0000256" key="1">
    <source>
        <dbReference type="SAM" id="SignalP"/>
    </source>
</evidence>